<evidence type="ECO:0000256" key="2">
    <source>
        <dbReference type="SAM" id="Phobius"/>
    </source>
</evidence>
<dbReference type="Proteomes" id="UP000588068">
    <property type="component" value="Unassembled WGS sequence"/>
</dbReference>
<keyword evidence="2" id="KW-0812">Transmembrane</keyword>
<evidence type="ECO:0000313" key="5">
    <source>
        <dbReference type="Proteomes" id="UP000588068"/>
    </source>
</evidence>
<reference evidence="4 5" key="1">
    <citation type="submission" date="2020-08" db="EMBL/GenBank/DDBJ databases">
        <title>Genomic Encyclopedia of Type Strains, Phase IV (KMG-IV): sequencing the most valuable type-strain genomes for metagenomic binning, comparative biology and taxonomic classification.</title>
        <authorList>
            <person name="Goeker M."/>
        </authorList>
    </citation>
    <scope>NUCLEOTIDE SEQUENCE [LARGE SCALE GENOMIC DNA]</scope>
    <source>
        <strain evidence="4 5">DSM 26723</strain>
    </source>
</reference>
<feature type="transmembrane region" description="Helical" evidence="2">
    <location>
        <begin position="20"/>
        <end position="41"/>
    </location>
</feature>
<dbReference type="SUPFAM" id="SSF53649">
    <property type="entry name" value="Alkaline phosphatase-like"/>
    <property type="match status" value="1"/>
</dbReference>
<comment type="caution">
    <text evidence="4">The sequence shown here is derived from an EMBL/GenBank/DDBJ whole genome shotgun (WGS) entry which is preliminary data.</text>
</comment>
<dbReference type="PANTHER" id="PTHR42693">
    <property type="entry name" value="ARYLSULFATASE FAMILY MEMBER"/>
    <property type="match status" value="1"/>
</dbReference>
<dbReference type="InterPro" id="IPR050738">
    <property type="entry name" value="Sulfatase"/>
</dbReference>
<dbReference type="InterPro" id="IPR017850">
    <property type="entry name" value="Alkaline_phosphatase_core_sf"/>
</dbReference>
<protein>
    <recommendedName>
        <fullName evidence="3">Sulfatase N-terminal domain-containing protein</fullName>
    </recommendedName>
</protein>
<feature type="domain" description="Sulfatase N-terminal" evidence="3">
    <location>
        <begin position="211"/>
        <end position="479"/>
    </location>
</feature>
<dbReference type="PANTHER" id="PTHR42693:SF33">
    <property type="entry name" value="ARYLSULFATASE"/>
    <property type="match status" value="1"/>
</dbReference>
<dbReference type="Pfam" id="PF00884">
    <property type="entry name" value="Sulfatase"/>
    <property type="match status" value="1"/>
</dbReference>
<evidence type="ECO:0000313" key="4">
    <source>
        <dbReference type="EMBL" id="MBB6094918.1"/>
    </source>
</evidence>
<sequence length="692" mass="75084">MFTDARKRIRETVSFDGLPLAVLLGVGFGLGAAAIAFFGAQQLVPPRVAEWLLGQRLGGALYWRFAGFAAAQLMLHIFFGCVVWLLALVSERALPQLAWQRTRWVLTWGLAGAAWLVLLNIDRFPDSVTSRVVCCELIPHDFYSGLAAFATSVLLAAVAVVVWRNLARSAAFRRFGPRIIVWGVLVAVCAATMSWLRSEAVANGEASLSQPNIIIIGVDSLRADYIGVGGQQPGMTPNIDAFLQEGVLIADCVTPVGRTFPAWVSILSGQSPRTNEVRENLFAVKQATLDASVAHAFRRAGYRTVYGTDEVRFSNIDQRFGFDEILSPPMGVSDFLLGAANDMPLANLVANNDVGEILFPETHANRAAAVTYDPDSFVDRVTSALDDGSSDRPLFLAVHLALPHWPYTWAQDDADGGFSRLSDTRYQYGASVIEADRQFGALVDALESSGVLRNAIVLVLSDHGEGLGLARDNLLFSKESKEAVRGLSVAMWGHGNSVLSPYQNQVVLGMRGFGRSALGRGSGVVLPDVPGSLEDIAPTLIGLTGIADETRRDGSDWSNVLKSADAPIDAASRVRFIESGYVVGFNNRGTVDTDKVAGEGVHKYMIDPESGRITVRPDALPALLREKERAAIQDRRILATVWEQGQRRYVLVDQRTGAVRELRSAPTSEEGSTYSLWTALQREYGAELDGAF</sequence>
<keyword evidence="2" id="KW-0472">Membrane</keyword>
<gene>
    <name evidence="4" type="ORF">HNQ60_003805</name>
</gene>
<feature type="transmembrane region" description="Helical" evidence="2">
    <location>
        <begin position="61"/>
        <end position="90"/>
    </location>
</feature>
<feature type="transmembrane region" description="Helical" evidence="2">
    <location>
        <begin position="102"/>
        <end position="122"/>
    </location>
</feature>
<keyword evidence="5" id="KW-1185">Reference proteome</keyword>
<proteinExistence type="inferred from homology"/>
<dbReference type="EMBL" id="JACHHZ010000004">
    <property type="protein sequence ID" value="MBB6094918.1"/>
    <property type="molecule type" value="Genomic_DNA"/>
</dbReference>
<feature type="transmembrane region" description="Helical" evidence="2">
    <location>
        <begin position="175"/>
        <end position="196"/>
    </location>
</feature>
<feature type="transmembrane region" description="Helical" evidence="2">
    <location>
        <begin position="142"/>
        <end position="163"/>
    </location>
</feature>
<comment type="similarity">
    <text evidence="1">Belongs to the sulfatase family.</text>
</comment>
<evidence type="ECO:0000256" key="1">
    <source>
        <dbReference type="ARBA" id="ARBA00008779"/>
    </source>
</evidence>
<dbReference type="Gene3D" id="3.40.720.10">
    <property type="entry name" value="Alkaline Phosphatase, subunit A"/>
    <property type="match status" value="1"/>
</dbReference>
<dbReference type="GO" id="GO:0004065">
    <property type="term" value="F:arylsulfatase activity"/>
    <property type="evidence" value="ECO:0007669"/>
    <property type="project" value="TreeGrafter"/>
</dbReference>
<keyword evidence="2" id="KW-1133">Transmembrane helix</keyword>
<accession>A0A841HS92</accession>
<evidence type="ECO:0000259" key="3">
    <source>
        <dbReference type="Pfam" id="PF00884"/>
    </source>
</evidence>
<dbReference type="InterPro" id="IPR000917">
    <property type="entry name" value="Sulfatase_N"/>
</dbReference>
<name>A0A841HS92_9GAMM</name>
<dbReference type="AlphaFoldDB" id="A0A841HS92"/>
<organism evidence="4 5">
    <name type="scientific">Povalibacter uvarum</name>
    <dbReference type="NCBI Taxonomy" id="732238"/>
    <lineage>
        <taxon>Bacteria</taxon>
        <taxon>Pseudomonadati</taxon>
        <taxon>Pseudomonadota</taxon>
        <taxon>Gammaproteobacteria</taxon>
        <taxon>Steroidobacterales</taxon>
        <taxon>Steroidobacteraceae</taxon>
        <taxon>Povalibacter</taxon>
    </lineage>
</organism>
<dbReference type="RefSeq" id="WP_184334306.1">
    <property type="nucleotide sequence ID" value="NZ_JACHHZ010000004.1"/>
</dbReference>